<name>D0A0U6_TRYB9</name>
<accession>D0A0U6</accession>
<evidence type="ECO:0000313" key="1">
    <source>
        <dbReference type="EMBL" id="CBH16854.1"/>
    </source>
</evidence>
<proteinExistence type="predicted"/>
<dbReference type="VEuPathDB" id="TriTrypDB:Tbg972.10.19620"/>
<dbReference type="KEGG" id="tbg:TbgDal_X19620"/>
<evidence type="ECO:0000313" key="2">
    <source>
        <dbReference type="Proteomes" id="UP000002316"/>
    </source>
</evidence>
<reference evidence="2" key="1">
    <citation type="journal article" date="2010" name="PLoS Negl. Trop. Dis.">
        <title>The genome sequence of Trypanosoma brucei gambiense, causative agent of chronic human african trypanosomiasis.</title>
        <authorList>
            <person name="Jackson A.P."/>
            <person name="Sanders M."/>
            <person name="Berry A."/>
            <person name="McQuillan J."/>
            <person name="Aslett M.A."/>
            <person name="Quail M.A."/>
            <person name="Chukualim B."/>
            <person name="Capewell P."/>
            <person name="MacLeod A."/>
            <person name="Melville S.E."/>
            <person name="Gibson W."/>
            <person name="Barry J.D."/>
            <person name="Berriman M."/>
            <person name="Hertz-Fowler C."/>
        </authorList>
    </citation>
    <scope>NUCLEOTIDE SEQUENCE [LARGE SCALE GENOMIC DNA]</scope>
    <source>
        <strain evidence="2">MHOM/CI/86/DAL972</strain>
    </source>
</reference>
<dbReference type="RefSeq" id="XP_011779118.1">
    <property type="nucleotide sequence ID" value="XM_011780816.1"/>
</dbReference>
<protein>
    <submittedName>
        <fullName evidence="1">T. brucei spp.-specific protein</fullName>
    </submittedName>
</protein>
<organism evidence="1 2">
    <name type="scientific">Trypanosoma brucei gambiense (strain MHOM/CI/86/DAL972)</name>
    <dbReference type="NCBI Taxonomy" id="679716"/>
    <lineage>
        <taxon>Eukaryota</taxon>
        <taxon>Discoba</taxon>
        <taxon>Euglenozoa</taxon>
        <taxon>Kinetoplastea</taxon>
        <taxon>Metakinetoplastina</taxon>
        <taxon>Trypanosomatida</taxon>
        <taxon>Trypanosomatidae</taxon>
        <taxon>Trypanosoma</taxon>
    </lineage>
</organism>
<dbReference type="EMBL" id="FN554973">
    <property type="protein sequence ID" value="CBH16854.1"/>
    <property type="molecule type" value="Genomic_DNA"/>
</dbReference>
<gene>
    <name evidence="1" type="ORF">TbgDal_X19620</name>
</gene>
<sequence>MAASRKKRAEPTHIPAACFPAALPSPHSRRAFQGGDVPFLYHHRPRVVRRARVGKGPFPGSHGADLALVVTAWRGILWVVVAPFGCPCHLENITEHGDRRSGRRQPDGIAVLFSVAAVVELVTQAWACLCLVACAESLRWAVDDCSLFSHYRGRSKW</sequence>
<dbReference type="Proteomes" id="UP000002316">
    <property type="component" value="Chromosome 10"/>
</dbReference>
<dbReference type="GeneID" id="23865218"/>
<dbReference type="AlphaFoldDB" id="D0A0U6"/>